<proteinExistence type="predicted"/>
<reference evidence="1" key="1">
    <citation type="submission" date="2014-11" db="EMBL/GenBank/DDBJ databases">
        <authorList>
            <person name="Amaro Gonzalez C."/>
        </authorList>
    </citation>
    <scope>NUCLEOTIDE SEQUENCE</scope>
</reference>
<protein>
    <submittedName>
        <fullName evidence="1">Uncharacterized protein</fullName>
    </submittedName>
</protein>
<evidence type="ECO:0000313" key="1">
    <source>
        <dbReference type="EMBL" id="JAH09742.1"/>
    </source>
</evidence>
<dbReference type="EMBL" id="GBXM01098835">
    <property type="protein sequence ID" value="JAH09742.1"/>
    <property type="molecule type" value="Transcribed_RNA"/>
</dbReference>
<organism evidence="1">
    <name type="scientific">Anguilla anguilla</name>
    <name type="common">European freshwater eel</name>
    <name type="synonym">Muraena anguilla</name>
    <dbReference type="NCBI Taxonomy" id="7936"/>
    <lineage>
        <taxon>Eukaryota</taxon>
        <taxon>Metazoa</taxon>
        <taxon>Chordata</taxon>
        <taxon>Craniata</taxon>
        <taxon>Vertebrata</taxon>
        <taxon>Euteleostomi</taxon>
        <taxon>Actinopterygii</taxon>
        <taxon>Neopterygii</taxon>
        <taxon>Teleostei</taxon>
        <taxon>Anguilliformes</taxon>
        <taxon>Anguillidae</taxon>
        <taxon>Anguilla</taxon>
    </lineage>
</organism>
<reference evidence="1" key="2">
    <citation type="journal article" date="2015" name="Fish Shellfish Immunol.">
        <title>Early steps in the European eel (Anguilla anguilla)-Vibrio vulnificus interaction in the gills: Role of the RtxA13 toxin.</title>
        <authorList>
            <person name="Callol A."/>
            <person name="Pajuelo D."/>
            <person name="Ebbesson L."/>
            <person name="Teles M."/>
            <person name="MacKenzie S."/>
            <person name="Amaro C."/>
        </authorList>
    </citation>
    <scope>NUCLEOTIDE SEQUENCE</scope>
</reference>
<sequence>MDYLKVSWQYLKSGGISLNFQANKGNIYSPCG</sequence>
<dbReference type="AlphaFoldDB" id="A0A0E9PZR4"/>
<name>A0A0E9PZR4_ANGAN</name>
<accession>A0A0E9PZR4</accession>